<proteinExistence type="predicted"/>
<protein>
    <submittedName>
        <fullName evidence="1">Uncharacterized protein</fullName>
    </submittedName>
</protein>
<dbReference type="Proteomes" id="UP001162501">
    <property type="component" value="Chromosome 13"/>
</dbReference>
<accession>A0ACB0DZS9</accession>
<evidence type="ECO:0000313" key="1">
    <source>
        <dbReference type="EMBL" id="CAI9693733.1"/>
    </source>
</evidence>
<gene>
    <name evidence="1" type="ORF">MRATA1EN3_LOCUS4946</name>
</gene>
<evidence type="ECO:0000313" key="2">
    <source>
        <dbReference type="Proteomes" id="UP001162501"/>
    </source>
</evidence>
<organism evidence="1 2">
    <name type="scientific">Rangifer tarandus platyrhynchus</name>
    <name type="common">Svalbard reindeer</name>
    <dbReference type="NCBI Taxonomy" id="3082113"/>
    <lineage>
        <taxon>Eukaryota</taxon>
        <taxon>Metazoa</taxon>
        <taxon>Chordata</taxon>
        <taxon>Craniata</taxon>
        <taxon>Vertebrata</taxon>
        <taxon>Euteleostomi</taxon>
        <taxon>Mammalia</taxon>
        <taxon>Eutheria</taxon>
        <taxon>Laurasiatheria</taxon>
        <taxon>Artiodactyla</taxon>
        <taxon>Ruminantia</taxon>
        <taxon>Pecora</taxon>
        <taxon>Cervidae</taxon>
        <taxon>Odocoileinae</taxon>
        <taxon>Rangifer</taxon>
    </lineage>
</organism>
<sequence>MAVSASDPQPVSPDPEAHAGRGAANTVHLGAHTCTPTDGPTPPQARTGTCIHTGAPSASHSTPEQRTPPRGWPAVPAPRVRPPERTRAVGLAEVEAGRFGQALEAAPATRFGQPPL</sequence>
<reference evidence="1" key="1">
    <citation type="submission" date="2023-05" db="EMBL/GenBank/DDBJ databases">
        <authorList>
            <consortium name="ELIXIR-Norway"/>
        </authorList>
    </citation>
    <scope>NUCLEOTIDE SEQUENCE</scope>
</reference>
<name>A0ACB0DZS9_RANTA</name>
<dbReference type="EMBL" id="OX596097">
    <property type="protein sequence ID" value="CAI9693733.1"/>
    <property type="molecule type" value="Genomic_DNA"/>
</dbReference>